<evidence type="ECO:0000256" key="7">
    <source>
        <dbReference type="PROSITE-ProRule" id="PRU01094"/>
    </source>
</evidence>
<keyword evidence="10" id="KW-1185">Reference proteome</keyword>
<dbReference type="RefSeq" id="XP_012893985.1">
    <property type="nucleotide sequence ID" value="XM_013038531.1"/>
</dbReference>
<evidence type="ECO:0000256" key="2">
    <source>
        <dbReference type="ARBA" id="ARBA00022692"/>
    </source>
</evidence>
<keyword evidence="4" id="KW-1133">Transmembrane helix</keyword>
<dbReference type="GeneID" id="24917654"/>
<dbReference type="AlphaFoldDB" id="D8LVU8"/>
<dbReference type="GO" id="GO:0043022">
    <property type="term" value="F:ribosome binding"/>
    <property type="evidence" value="ECO:0007669"/>
    <property type="project" value="InterPro"/>
</dbReference>
<keyword evidence="6" id="KW-0472">Membrane</keyword>
<feature type="domain" description="Letm1 RBD" evidence="8">
    <location>
        <begin position="257"/>
        <end position="438"/>
    </location>
</feature>
<dbReference type="GO" id="GO:0005743">
    <property type="term" value="C:mitochondrial inner membrane"/>
    <property type="evidence" value="ECO:0007669"/>
    <property type="project" value="UniProtKB-SubCell"/>
</dbReference>
<dbReference type="OrthoDB" id="275278at2759"/>
<protein>
    <submittedName>
        <fullName evidence="9">Mdm38</fullName>
    </submittedName>
</protein>
<evidence type="ECO:0000256" key="5">
    <source>
        <dbReference type="ARBA" id="ARBA00023128"/>
    </source>
</evidence>
<dbReference type="EMBL" id="FN668638">
    <property type="protein sequence ID" value="CBK19937.2"/>
    <property type="molecule type" value="Genomic_DNA"/>
</dbReference>
<keyword evidence="2" id="KW-0812">Transmembrane</keyword>
<dbReference type="InterPro" id="IPR033122">
    <property type="entry name" value="LETM1-like_RBD"/>
</dbReference>
<reference evidence="9" key="1">
    <citation type="submission" date="2010-02" db="EMBL/GenBank/DDBJ databases">
        <title>Sequencing and annotation of the Blastocystis hominis genome.</title>
        <authorList>
            <person name="Wincker P."/>
        </authorList>
    </citation>
    <scope>NUCLEOTIDE SEQUENCE</scope>
    <source>
        <strain evidence="9">Singapore isolate B</strain>
    </source>
</reference>
<evidence type="ECO:0000259" key="8">
    <source>
        <dbReference type="PROSITE" id="PS51758"/>
    </source>
</evidence>
<dbReference type="PANTHER" id="PTHR14009">
    <property type="entry name" value="LEUCINE ZIPPER-EF-HAND CONTAINING TRANSMEMBRANE PROTEIN"/>
    <property type="match status" value="1"/>
</dbReference>
<evidence type="ECO:0000256" key="3">
    <source>
        <dbReference type="ARBA" id="ARBA00022792"/>
    </source>
</evidence>
<dbReference type="InParanoid" id="D8LVU8"/>
<dbReference type="PROSITE" id="PS51758">
    <property type="entry name" value="LETM1_RBD"/>
    <property type="match status" value="1"/>
</dbReference>
<organism evidence="9">
    <name type="scientific">Blastocystis hominis</name>
    <dbReference type="NCBI Taxonomy" id="12968"/>
    <lineage>
        <taxon>Eukaryota</taxon>
        <taxon>Sar</taxon>
        <taxon>Stramenopiles</taxon>
        <taxon>Bigyra</taxon>
        <taxon>Opalozoa</taxon>
        <taxon>Opalinata</taxon>
        <taxon>Blastocystidae</taxon>
        <taxon>Blastocystis</taxon>
    </lineage>
</organism>
<keyword evidence="5 7" id="KW-0496">Mitochondrion</keyword>
<evidence type="ECO:0000256" key="1">
    <source>
        <dbReference type="ARBA" id="ARBA00004434"/>
    </source>
</evidence>
<accession>D8LVU8</accession>
<dbReference type="PANTHER" id="PTHR14009:SF1">
    <property type="entry name" value="MITOCHONDRIAL PROTON_CALCIUM EXCHANGER PROTEIN"/>
    <property type="match status" value="1"/>
</dbReference>
<sequence length="513" mass="58552">MATRYSYNKTIPQTIYSPENVVFTYSSEKNPEIRNPRRTKLGLASGKALPSCDFVYRHIHYDEDKNILEDYQTPFDKPFYDLIRDDLWVCDPLSLTDEQIPDSLNLFPNGKHPLDFIAPGGKLMRFSESLYHGVVNTTKITANIVTNPTEARRLLSSSLSSLKSGAGHIWTGVKLYGYEVNTGSRLFWKLIKGGQLSYREKKQLSRAVNDTSRLIPFTIFAIIPFSELTLPFVLKKFPNFLPSTFTSEAKKDDIRRNILEARLGLAREYYDQMKATAKKHRRDDLGNGDCASELLQRIREVSYGQIDDVDDVISVCKLFRDDIIVSVAKYLSVFTLGGDEMARVALRTRLRSIVQEDRLLYFEVALWGVELEQCCELRGLTSDGLLKADYLDLMNTWLQLAVVKRVPTTLLVMANMLSMLAKEDTIESMLPSAVSMLSEDVIKETIISLAPVNDPTAMKMRYERAVKADEEIKEENMVKEEFTVNNKITMFNPVVKEKKKRTAKSKSAKIEFY</sequence>
<proteinExistence type="predicted"/>
<keyword evidence="3" id="KW-0999">Mitochondrion inner membrane</keyword>
<comment type="subcellular location">
    <subcellularLocation>
        <location evidence="1">Mitochondrion inner membrane</location>
        <topology evidence="1">Single-pass membrane protein</topology>
    </subcellularLocation>
</comment>
<dbReference type="GO" id="GO:0030003">
    <property type="term" value="P:intracellular monoatomic cation homeostasis"/>
    <property type="evidence" value="ECO:0007669"/>
    <property type="project" value="TreeGrafter"/>
</dbReference>
<evidence type="ECO:0000313" key="10">
    <source>
        <dbReference type="Proteomes" id="UP000008312"/>
    </source>
</evidence>
<evidence type="ECO:0000256" key="4">
    <source>
        <dbReference type="ARBA" id="ARBA00022989"/>
    </source>
</evidence>
<evidence type="ECO:0000313" key="9">
    <source>
        <dbReference type="EMBL" id="CBK19937.2"/>
    </source>
</evidence>
<dbReference type="Pfam" id="PF07766">
    <property type="entry name" value="LETM1_RBD"/>
    <property type="match status" value="1"/>
</dbReference>
<name>D8LVU8_BLAHO</name>
<gene>
    <name evidence="9" type="ORF">GSBLH_T00000342001</name>
</gene>
<dbReference type="Proteomes" id="UP000008312">
    <property type="component" value="Unassembled WGS sequence"/>
</dbReference>
<dbReference type="InterPro" id="IPR044202">
    <property type="entry name" value="LETM1/MDM38-like"/>
</dbReference>
<evidence type="ECO:0000256" key="6">
    <source>
        <dbReference type="ARBA" id="ARBA00023136"/>
    </source>
</evidence>